<dbReference type="AlphaFoldDB" id="A0A2S4L9W9"/>
<evidence type="ECO:0000313" key="2">
    <source>
        <dbReference type="EMBL" id="POR39232.1"/>
    </source>
</evidence>
<name>A0A2S4L9W9_9HYPO</name>
<dbReference type="Proteomes" id="UP000237481">
    <property type="component" value="Unassembled WGS sequence"/>
</dbReference>
<organism evidence="2 3">
    <name type="scientific">Tolypocladium paradoxum</name>
    <dbReference type="NCBI Taxonomy" id="94208"/>
    <lineage>
        <taxon>Eukaryota</taxon>
        <taxon>Fungi</taxon>
        <taxon>Dikarya</taxon>
        <taxon>Ascomycota</taxon>
        <taxon>Pezizomycotina</taxon>
        <taxon>Sordariomycetes</taxon>
        <taxon>Hypocreomycetidae</taxon>
        <taxon>Hypocreales</taxon>
        <taxon>Ophiocordycipitaceae</taxon>
        <taxon>Tolypocladium</taxon>
    </lineage>
</organism>
<evidence type="ECO:0000256" key="1">
    <source>
        <dbReference type="SAM" id="SignalP"/>
    </source>
</evidence>
<gene>
    <name evidence="2" type="ORF">TPAR_00569</name>
</gene>
<protein>
    <submittedName>
        <fullName evidence="2">Uncharacterized protein</fullName>
    </submittedName>
</protein>
<sequence length="111" mass="11727">MKFTVVILAVATLFSASDACKCIGPNGNNVEATNACCQEAGGRASGGDCPAGQISQRLSRFASCCRNYSTRSDCRCPIGCAKQELEAEREAKGMPPPTEDEVQALVATYEE</sequence>
<keyword evidence="3" id="KW-1185">Reference proteome</keyword>
<proteinExistence type="predicted"/>
<evidence type="ECO:0000313" key="3">
    <source>
        <dbReference type="Proteomes" id="UP000237481"/>
    </source>
</evidence>
<dbReference type="OrthoDB" id="5228648at2759"/>
<reference evidence="2 3" key="1">
    <citation type="submission" date="2018-01" db="EMBL/GenBank/DDBJ databases">
        <title>Harnessing the power of phylogenomics to disentangle the directionality and signatures of interkingdom host jumping in the parasitic fungal genus Tolypocladium.</title>
        <authorList>
            <person name="Quandt C.A."/>
            <person name="Patterson W."/>
            <person name="Spatafora J.W."/>
        </authorList>
    </citation>
    <scope>NUCLEOTIDE SEQUENCE [LARGE SCALE GENOMIC DNA]</scope>
    <source>
        <strain evidence="2 3">NRBC 100945</strain>
    </source>
</reference>
<feature type="chain" id="PRO_5015696603" evidence="1">
    <location>
        <begin position="20"/>
        <end position="111"/>
    </location>
</feature>
<keyword evidence="1" id="KW-0732">Signal</keyword>
<feature type="signal peptide" evidence="1">
    <location>
        <begin position="1"/>
        <end position="19"/>
    </location>
</feature>
<comment type="caution">
    <text evidence="2">The sequence shown here is derived from an EMBL/GenBank/DDBJ whole genome shotgun (WGS) entry which is preliminary data.</text>
</comment>
<dbReference type="EMBL" id="PKSG01000057">
    <property type="protein sequence ID" value="POR39232.1"/>
    <property type="molecule type" value="Genomic_DNA"/>
</dbReference>
<accession>A0A2S4L9W9</accession>